<dbReference type="InterPro" id="IPR048059">
    <property type="entry name" value="Rrp5_S1_rpt_hs1_sc1"/>
</dbReference>
<evidence type="ECO:0000256" key="7">
    <source>
        <dbReference type="ARBA" id="ARBA00022990"/>
    </source>
</evidence>
<feature type="region of interest" description="Disordered" evidence="13">
    <location>
        <begin position="1421"/>
        <end position="1453"/>
    </location>
</feature>
<dbReference type="GO" id="GO:0006364">
    <property type="term" value="P:rRNA processing"/>
    <property type="evidence" value="ECO:0007669"/>
    <property type="project" value="UniProtKB-KW"/>
</dbReference>
<dbReference type="Gene3D" id="1.25.40.10">
    <property type="entry name" value="Tetratricopeptide repeat domain"/>
    <property type="match status" value="1"/>
</dbReference>
<dbReference type="CDD" id="cd05693">
    <property type="entry name" value="S1_Rrp5_repeat_hs1_sc1"/>
    <property type="match status" value="1"/>
</dbReference>
<evidence type="ECO:0000313" key="16">
    <source>
        <dbReference type="Proteomes" id="UP000287033"/>
    </source>
</evidence>
<name>A0A401SKV8_CHIPU</name>
<dbReference type="PANTHER" id="PTHR23270:SF10">
    <property type="entry name" value="PROTEIN RRP5 HOMOLOG"/>
    <property type="match status" value="1"/>
</dbReference>
<gene>
    <name evidence="15" type="ORF">chiPu_0009473</name>
</gene>
<evidence type="ECO:0000256" key="9">
    <source>
        <dbReference type="ARBA" id="ARBA00059726"/>
    </source>
</evidence>
<dbReference type="CDD" id="cd05702">
    <property type="entry name" value="S1_Rrp5_repeat_hs11_sc8"/>
    <property type="match status" value="1"/>
</dbReference>
<dbReference type="SUPFAM" id="SSF48452">
    <property type="entry name" value="TPR-like"/>
    <property type="match status" value="2"/>
</dbReference>
<feature type="compositionally biased region" description="Acidic residues" evidence="13">
    <location>
        <begin position="1515"/>
        <end position="1524"/>
    </location>
</feature>
<feature type="domain" description="S1 motif" evidence="14">
    <location>
        <begin position="301"/>
        <end position="366"/>
    </location>
</feature>
<dbReference type="EMBL" id="BEZZ01000336">
    <property type="protein sequence ID" value="GCC31019.1"/>
    <property type="molecule type" value="Genomic_DNA"/>
</dbReference>
<dbReference type="SMART" id="SM00316">
    <property type="entry name" value="S1"/>
    <property type="match status" value="12"/>
</dbReference>
<dbReference type="PROSITE" id="PS50126">
    <property type="entry name" value="S1"/>
    <property type="match status" value="11"/>
</dbReference>
<sequence>MIVGSVSADSESLTISSVARMAAMDKDFPRGGVQRNPTEEKVKRSVDNENLFKMHHDDVKKKQKNKKESIPVEAKKQKTKNSGTLQTNQRIKAQRLSLKELNVGMLLLGCVKEVNDFELVIGLPQGLTGYVSLTNICDAYTKSLREQIDEELSEDLVVLSDLYSPGMVIRCAVYELGKTNSNHHSLKLSINPKDVNKALSPEALQAGMLLSGCVSSVEEHGYLVDIGVKATKAFLSHMKTQEFIKSRNRGMPLRVGQYLTALVESVKNDGRIAQLSICRTDVAAATATEDQKWSLSNLLPGLIIRAEIQKVDSCGLILQFNSGLSGTVDVLHLDPRRARTYRPGQQVKACVLYVQPETKAVHLTLRPAFLHPGAMLQEPSPHGIGKIFEQCTVRSYYKGAGVIFQLDDGTFAYSPKSHLSGTAMSFDPKDFSEGSRHRCRVIDHSPMEQMALVSLRKSILDAQFLKYQDVKLGQLVEGKVTSLESYGMHVKLTDHIQGLVPRTHLSDIPLKHPEKLYSVGNLVKCRVLMVNSETKKLTLTLKNTLVGSKLSVITQYKEAVPKQLAHGYIVSVKPYGCIVCFYGDVRGLVPQHKLSTQPIPFPEKVFYVGQVVKVIVLKCDPTQKKLLLSMKTTQKVGTDADESSMYQTGKIVDVEVLAKVENGLKVSILPQRAPAFLPTVHLSDYVSNCQLLAERLQKGDILSNVMCLSQAHGQIILCRKAAVIAFAKQAQLPKDVLELQVGMQMPGFVKNIMTYGVFVEFPHGLYGLAPKAAMSDKFVTNIEDHFVVGQTVVAKVTNLDEEKKRVLLTLKVSECGSGEEDDESLALLSQYCGELEFVRTLMSSRDSPVAVSLSRLATGQRLQLVVSRVEGDGTIYFTGTQVTKLTVTASRYHQEGVSLSPGQQCTAVVVFVDLLSSIVHVSVRQELLNADVKKLKGISQHPAVVQFVTQDVAVVSLAGTSKLLLVPVTFHLNDTFHFDSEKLFVGQTISVLLHTAGVEHHGIPLAARGRKKHRSVKRERQMSEEEDLTPVVQHALYVGNVVSGTVKSVQPNCLLIKLEGGVTGFVHVSEIDDHVPVGSFPTTKLKVGNVETAKVIGGREVKSHRFLPITHPNFSMTIPVLTLRPSKLSGDCELMFQSEDLADQLKSYKPGQVLTCYVSKYNHTRKCLVVEVTPVISGSVELLLMSQKIKHLKFPKKHFQTGRALTAKVIGPDTMNNCLSLSLTGLCSLDEGSITLGIIKKVTPHLGVTIQLPFGKNGQVGLCDIADSYKESQFEELTPGHIVRCRVISNDEHELAVSLRNSRVYPENESSISDPEITSAKDLQKGQLLRGYVKAVRESGVLVSLSSSVLGRVLFDYVSDHFVKDHGIFMRNIPKGKLVTVKVLSVKGEVELSLLPQDTGAPDVLSKSGLPLKQSKMLSNAEGTVSKTFKRKRRGSESEQISSKKLKTSRKQKNLEEAECGVEVYFHEEDSDTEVQQQPNPRKTQVPRLEVPLSFAWDVSLNTISPVTRKREDISSDSEEDEPEDSKAKVTKKEKELGKWQMEKELTKVEQQLMDPSRHPQSAEDFDRLVLSSPNSSILWTQYMAFHLHATEIEKARTVAERALKTISFREEQEKLNVWVALLNLENLYGTEESLMKVFERAVQYNEPLKVFQQLASIYTKSEKYKQADSLYNTMLKRFRQESTVWLNYATFLLKQGKTDCTSALLQRALKCLPQKEHVDIIAKFAQLEFRLGDTERAKAMFESMLNNYPKRTDLWSVYIDLMVKHGNQDEIRHLFERVIHLKLAPKKMKFFFKRYLEYEKKHGSEERVQDVKEKALKYVESTSLPVDS</sequence>
<comment type="subcellular location">
    <subcellularLocation>
        <location evidence="1">Nucleus</location>
        <location evidence="1">Nucleolus</location>
    </subcellularLocation>
</comment>
<dbReference type="GO" id="GO:0032040">
    <property type="term" value="C:small-subunit processome"/>
    <property type="evidence" value="ECO:0007669"/>
    <property type="project" value="TreeGrafter"/>
</dbReference>
<feature type="domain" description="S1 motif" evidence="14">
    <location>
        <begin position="207"/>
        <end position="278"/>
    </location>
</feature>
<dbReference type="InterPro" id="IPR048058">
    <property type="entry name" value="Rrp5_S1_rpt_hs11_sc8"/>
</dbReference>
<feature type="domain" description="S1 motif" evidence="14">
    <location>
        <begin position="1151"/>
        <end position="1224"/>
    </location>
</feature>
<feature type="domain" description="S1 motif" evidence="14">
    <location>
        <begin position="104"/>
        <end position="191"/>
    </location>
</feature>
<keyword evidence="5" id="KW-0677">Repeat</keyword>
<evidence type="ECO:0000256" key="6">
    <source>
        <dbReference type="ARBA" id="ARBA00022843"/>
    </source>
</evidence>
<feature type="compositionally biased region" description="Basic and acidic residues" evidence="13">
    <location>
        <begin position="1525"/>
        <end position="1536"/>
    </location>
</feature>
<accession>A0A401SKV8</accession>
<feature type="region of interest" description="Disordered" evidence="13">
    <location>
        <begin position="26"/>
        <end position="86"/>
    </location>
</feature>
<feature type="region of interest" description="Disordered" evidence="13">
    <location>
        <begin position="1509"/>
        <end position="1536"/>
    </location>
</feature>
<dbReference type="FunFam" id="2.40.50.140:FF:000340">
    <property type="entry name" value="Unplaced genomic scaffold supercont1.162, whole genome shotgun sequence"/>
    <property type="match status" value="1"/>
</dbReference>
<dbReference type="InterPro" id="IPR003107">
    <property type="entry name" value="HAT"/>
</dbReference>
<dbReference type="InterPro" id="IPR045209">
    <property type="entry name" value="Rrp5"/>
</dbReference>
<evidence type="ECO:0000313" key="15">
    <source>
        <dbReference type="EMBL" id="GCC31019.1"/>
    </source>
</evidence>
<dbReference type="SMART" id="SM00386">
    <property type="entry name" value="HAT"/>
    <property type="match status" value="5"/>
</dbReference>
<feature type="domain" description="S1 motif" evidence="14">
    <location>
        <begin position="562"/>
        <end position="631"/>
    </location>
</feature>
<evidence type="ECO:0000256" key="11">
    <source>
        <dbReference type="ARBA" id="ARBA00067510"/>
    </source>
</evidence>
<comment type="subunit">
    <text evidence="10">Interacts with NF-kappa-B p50/NFKB1 and NF-kappa-B p65/RELA.</text>
</comment>
<dbReference type="Gene3D" id="2.40.50.140">
    <property type="entry name" value="Nucleic acid-binding proteins"/>
    <property type="match status" value="10"/>
</dbReference>
<dbReference type="FunFam" id="2.40.50.140:FF:000175">
    <property type="entry name" value="Programmed cell death 11"/>
    <property type="match status" value="1"/>
</dbReference>
<dbReference type="SUPFAM" id="SSF50249">
    <property type="entry name" value="Nucleic acid-binding proteins"/>
    <property type="match status" value="10"/>
</dbReference>
<keyword evidence="16" id="KW-1185">Reference proteome</keyword>
<protein>
    <recommendedName>
        <fullName evidence="11">Protein RRP5 homolog</fullName>
    </recommendedName>
    <alternativeName>
        <fullName evidence="12">Programmed cell death protein 11</fullName>
    </alternativeName>
</protein>
<proteinExistence type="predicted"/>
<evidence type="ECO:0000256" key="5">
    <source>
        <dbReference type="ARBA" id="ARBA00022737"/>
    </source>
</evidence>
<dbReference type="InterPro" id="IPR011990">
    <property type="entry name" value="TPR-like_helical_dom_sf"/>
</dbReference>
<feature type="domain" description="S1 motif" evidence="14">
    <location>
        <begin position="742"/>
        <end position="811"/>
    </location>
</feature>
<dbReference type="Pfam" id="PF00575">
    <property type="entry name" value="S1"/>
    <property type="match status" value="3"/>
</dbReference>
<dbReference type="CDD" id="cd04461">
    <property type="entry name" value="S1_Rrp5_repeat_hs8_sc7"/>
    <property type="match status" value="1"/>
</dbReference>
<keyword evidence="6" id="KW-0832">Ubl conjugation</keyword>
<dbReference type="FunFam" id="2.40.50.140:FF:000200">
    <property type="entry name" value="Programmed cell death 11"/>
    <property type="match status" value="1"/>
</dbReference>
<evidence type="ECO:0000256" key="10">
    <source>
        <dbReference type="ARBA" id="ARBA00062488"/>
    </source>
</evidence>
<keyword evidence="3" id="KW-0698">rRNA processing</keyword>
<keyword evidence="2" id="KW-1017">Isopeptide bond</keyword>
<dbReference type="STRING" id="137246.A0A401SKV8"/>
<evidence type="ECO:0000256" key="1">
    <source>
        <dbReference type="ARBA" id="ARBA00004604"/>
    </source>
</evidence>
<reference evidence="15 16" key="1">
    <citation type="journal article" date="2018" name="Nat. Ecol. Evol.">
        <title>Shark genomes provide insights into elasmobranch evolution and the origin of vertebrates.</title>
        <authorList>
            <person name="Hara Y"/>
            <person name="Yamaguchi K"/>
            <person name="Onimaru K"/>
            <person name="Kadota M"/>
            <person name="Koyanagi M"/>
            <person name="Keeley SD"/>
            <person name="Tatsumi K"/>
            <person name="Tanaka K"/>
            <person name="Motone F"/>
            <person name="Kageyama Y"/>
            <person name="Nozu R"/>
            <person name="Adachi N"/>
            <person name="Nishimura O"/>
            <person name="Nakagawa R"/>
            <person name="Tanegashima C"/>
            <person name="Kiyatake I"/>
            <person name="Matsumoto R"/>
            <person name="Murakumo K"/>
            <person name="Nishida K"/>
            <person name="Terakita A"/>
            <person name="Kuratani S"/>
            <person name="Sato K"/>
            <person name="Hyodo S Kuraku.S."/>
        </authorList>
    </citation>
    <scope>NUCLEOTIDE SEQUENCE [LARGE SCALE GENOMIC DNA]</scope>
</reference>
<feature type="compositionally biased region" description="Basic and acidic residues" evidence="13">
    <location>
        <begin position="37"/>
        <end position="76"/>
    </location>
</feature>
<evidence type="ECO:0000256" key="8">
    <source>
        <dbReference type="ARBA" id="ARBA00023242"/>
    </source>
</evidence>
<dbReference type="Proteomes" id="UP000287033">
    <property type="component" value="Unassembled WGS sequence"/>
</dbReference>
<dbReference type="PANTHER" id="PTHR23270">
    <property type="entry name" value="PROGRAMMED CELL DEATH PROTEIN 11 PRE-RRNA PROCESSING PROTEIN RRP5"/>
    <property type="match status" value="1"/>
</dbReference>
<evidence type="ECO:0000256" key="12">
    <source>
        <dbReference type="ARBA" id="ARBA00080810"/>
    </source>
</evidence>
<dbReference type="GO" id="GO:0003723">
    <property type="term" value="F:RNA binding"/>
    <property type="evidence" value="ECO:0007669"/>
    <property type="project" value="TreeGrafter"/>
</dbReference>
<feature type="domain" description="S1 motif" evidence="14">
    <location>
        <begin position="1232"/>
        <end position="1300"/>
    </location>
</feature>
<organism evidence="15 16">
    <name type="scientific">Chiloscyllium punctatum</name>
    <name type="common">Brownbanded bambooshark</name>
    <name type="synonym">Hemiscyllium punctatum</name>
    <dbReference type="NCBI Taxonomy" id="137246"/>
    <lineage>
        <taxon>Eukaryota</taxon>
        <taxon>Metazoa</taxon>
        <taxon>Chordata</taxon>
        <taxon>Craniata</taxon>
        <taxon>Vertebrata</taxon>
        <taxon>Chondrichthyes</taxon>
        <taxon>Elasmobranchii</taxon>
        <taxon>Galeomorphii</taxon>
        <taxon>Galeoidea</taxon>
        <taxon>Orectolobiformes</taxon>
        <taxon>Hemiscylliidae</taxon>
        <taxon>Chiloscyllium</taxon>
    </lineage>
</organism>
<feature type="domain" description="S1 motif" evidence="14">
    <location>
        <begin position="1039"/>
        <end position="1110"/>
    </location>
</feature>
<evidence type="ECO:0000256" key="3">
    <source>
        <dbReference type="ARBA" id="ARBA00022552"/>
    </source>
</evidence>
<dbReference type="Pfam" id="PF23240">
    <property type="entry name" value="HAT_PRP39_N"/>
    <property type="match status" value="1"/>
</dbReference>
<dbReference type="CDD" id="cd05694">
    <property type="entry name" value="S1_Rrp5_repeat_hs2_sc2"/>
    <property type="match status" value="1"/>
</dbReference>
<dbReference type="InterPro" id="IPR057302">
    <property type="entry name" value="Rrp5_S1"/>
</dbReference>
<feature type="domain" description="S1 motif" evidence="14">
    <location>
        <begin position="473"/>
        <end position="542"/>
    </location>
</feature>
<keyword evidence="8" id="KW-0539">Nucleus</keyword>
<dbReference type="InterPro" id="IPR003029">
    <property type="entry name" value="S1_domain"/>
</dbReference>
<dbReference type="FunFam" id="2.40.50.140:FF:000148">
    <property type="entry name" value="protein RRP5 homolog isoform X1"/>
    <property type="match status" value="1"/>
</dbReference>
<dbReference type="OrthoDB" id="412781at2759"/>
<feature type="domain" description="S1 motif" evidence="14">
    <location>
        <begin position="385"/>
        <end position="456"/>
    </location>
</feature>
<evidence type="ECO:0000256" key="4">
    <source>
        <dbReference type="ARBA" id="ARBA00022553"/>
    </source>
</evidence>
<keyword evidence="7" id="KW-0007">Acetylation</keyword>
<dbReference type="FunFam" id="2.40.50.140:FF:000155">
    <property type="entry name" value="rRNA biogenesis protein RRP5"/>
    <property type="match status" value="1"/>
</dbReference>
<keyword evidence="4" id="KW-0597">Phosphoprotein</keyword>
<evidence type="ECO:0000256" key="2">
    <source>
        <dbReference type="ARBA" id="ARBA00022499"/>
    </source>
</evidence>
<evidence type="ECO:0000256" key="13">
    <source>
        <dbReference type="SAM" id="MobiDB-lite"/>
    </source>
</evidence>
<dbReference type="OMA" id="GQYLRAY"/>
<dbReference type="FunFam" id="1.25.40.10:FF:000065">
    <property type="entry name" value="Programmed cell death 11"/>
    <property type="match status" value="1"/>
</dbReference>
<comment type="function">
    <text evidence="9">Essential for the generation of mature 18S rRNA, specifically necessary for cleavages at sites A0, 1 and 2 of the 47S precursor. Directly interacts with U3 snoRNA.</text>
</comment>
<dbReference type="CDD" id="cd05697">
    <property type="entry name" value="S1_Rrp5_repeat_hs5"/>
    <property type="match status" value="1"/>
</dbReference>
<evidence type="ECO:0000259" key="14">
    <source>
        <dbReference type="PROSITE" id="PS50126"/>
    </source>
</evidence>
<dbReference type="Pfam" id="PF23459">
    <property type="entry name" value="S1_RRP5"/>
    <property type="match status" value="7"/>
</dbReference>
<feature type="domain" description="S1 motif" evidence="14">
    <location>
        <begin position="1326"/>
        <end position="1397"/>
    </location>
</feature>
<comment type="caution">
    <text evidence="15">The sequence shown here is derived from an EMBL/GenBank/DDBJ whole genome shotgun (WGS) entry which is preliminary data.</text>
</comment>
<dbReference type="InterPro" id="IPR012340">
    <property type="entry name" value="NA-bd_OB-fold"/>
</dbReference>
<dbReference type="FunFam" id="2.40.50.140:FF:000103">
    <property type="entry name" value="protein RRP5 homolog"/>
    <property type="match status" value="2"/>
</dbReference>